<dbReference type="FunFam" id="3.40.50.10140:FF:000020">
    <property type="entry name" value="Blast:Protein toll"/>
    <property type="match status" value="1"/>
</dbReference>
<dbReference type="Proteomes" id="UP000694866">
    <property type="component" value="Unplaced"/>
</dbReference>
<evidence type="ECO:0000256" key="2">
    <source>
        <dbReference type="ARBA" id="ARBA00009634"/>
    </source>
</evidence>
<evidence type="ECO:0000256" key="9">
    <source>
        <dbReference type="ARBA" id="ARBA00023170"/>
    </source>
</evidence>
<dbReference type="Gene3D" id="3.40.50.10140">
    <property type="entry name" value="Toll/interleukin-1 receptor homology (TIR) domain"/>
    <property type="match status" value="1"/>
</dbReference>
<evidence type="ECO:0000256" key="6">
    <source>
        <dbReference type="ARBA" id="ARBA00022737"/>
    </source>
</evidence>
<dbReference type="SMART" id="SM00369">
    <property type="entry name" value="LRR_TYP"/>
    <property type="match status" value="13"/>
</dbReference>
<dbReference type="KEGG" id="fas:105265565"/>
<keyword evidence="4 10" id="KW-0812">Transmembrane</keyword>
<feature type="signal peptide" evidence="11">
    <location>
        <begin position="1"/>
        <end position="18"/>
    </location>
</feature>
<dbReference type="SUPFAM" id="SSF52200">
    <property type="entry name" value="Toll/Interleukin receptor TIR domain"/>
    <property type="match status" value="1"/>
</dbReference>
<feature type="transmembrane region" description="Helical" evidence="10">
    <location>
        <begin position="788"/>
        <end position="814"/>
    </location>
</feature>
<dbReference type="PANTHER" id="PTHR24369:SF210">
    <property type="entry name" value="CHAOPTIN-RELATED"/>
    <property type="match status" value="1"/>
</dbReference>
<evidence type="ECO:0000256" key="8">
    <source>
        <dbReference type="ARBA" id="ARBA00023136"/>
    </source>
</evidence>
<sequence>MYRLQWCVMVGLLSQVMSFQCPKGPGCGSCQELPDNTYQVHCETSDLNSAFTVHFKPEEWVRIECYNSPNWTEFHLGKIQQILQVNSISFRKCKLPEREKLGAIANQIVADNIEDLIFQSIGDLTLSLSRNTFANFKNVKRLTLSSNGLKNVTEDLLHDMKNLTLLNLRENNLHELPHDFLDLPHLKSIELGGNHLEVIAPPAFDKLPKLTLLNIWKNEIIEVKPKSFDKLENLVNLDLHLNRLETLPEDLFSKLGKLQFINLSQNNFTGESLPENLFRNNTGLDTVSLSENKRNLTTLPSKFLANLNKLKVVKLRRSGLIQLPEDLFVGATALTDLNLERNYIEHIPQKIFRDCKNLSSINLSVNEIRELPEGLFLALKRLELLDLSRNYIESISEDVLEGLTSLRVLNLEHNGLRTIHPRGFNSLENLRIARLGSNELTLKTDTTRYDDEFGPKSPFHNCMGTIEEIHLAYNNVSDIFGDWIFAKRLRTLDLSHNQITFLQEDDFQFVSDDIEVDLSSNRIERVILKTVEMFSKKATYVKNIMISIEKNPIVCDCNIHDLLRYREGRMDPTVDSQFTLKMNELMCHKPKSLENVLLKDLESKSLKCLVEEPVMYDAQCPDRCSCWMRPEDQAYLVDCSWRNLRSAPASLKSPPRFHVELNLTGNYLTSFPSMHQPGYSAVTVLSLSHNQIAELPVSALSDNLSVLELDGNALRRLETPVLEFLANSSSLRYLSLQENPWVSDCDARDFLSFVQTKVVSIPELQRITFHLSDVPVFEMTPEELCPPVVGWVIGLCIGIAVLGVIVGALAAVYYRYQREIKVWLYARQWCLWLVSEDELDKDKLYDAFVSYSHKDEEFVVNNLIRTLEGGTEPFKLCVHYRDWKAGDWIPEQIARSVDESRRTIVVLSPNFLESVWGKMEFRTAHTQALSEGRARVIVVLYGDVGSIDQLEPELKAYLSMNTYVKWGDPWFWDKLRYALPHHDDLRREKAKASVFQGQQPVFQIVTEKGGIGV</sequence>
<dbReference type="PANTHER" id="PTHR24369">
    <property type="entry name" value="ANTIGEN BSP, PUTATIVE-RELATED"/>
    <property type="match status" value="1"/>
</dbReference>
<keyword evidence="3" id="KW-0433">Leucine-rich repeat</keyword>
<accession>A0A9R1T2B7</accession>
<evidence type="ECO:0000313" key="14">
    <source>
        <dbReference type="RefSeq" id="XP_011301417.1"/>
    </source>
</evidence>
<dbReference type="PROSITE" id="PS50104">
    <property type="entry name" value="TIR"/>
    <property type="match status" value="1"/>
</dbReference>
<evidence type="ECO:0000256" key="5">
    <source>
        <dbReference type="ARBA" id="ARBA00022729"/>
    </source>
</evidence>
<dbReference type="Pfam" id="PF13676">
    <property type="entry name" value="TIR_2"/>
    <property type="match status" value="1"/>
</dbReference>
<dbReference type="InterPro" id="IPR000483">
    <property type="entry name" value="Cys-rich_flank_reg_C"/>
</dbReference>
<name>A0A9R1T2B7_9HYME</name>
<evidence type="ECO:0000256" key="7">
    <source>
        <dbReference type="ARBA" id="ARBA00022989"/>
    </source>
</evidence>
<dbReference type="OrthoDB" id="1421090at2759"/>
<protein>
    <submittedName>
        <fullName evidence="14">Protein toll</fullName>
    </submittedName>
</protein>
<evidence type="ECO:0000256" key="4">
    <source>
        <dbReference type="ARBA" id="ARBA00022692"/>
    </source>
</evidence>
<keyword evidence="5 11" id="KW-0732">Signal</keyword>
<dbReference type="GO" id="GO:0005886">
    <property type="term" value="C:plasma membrane"/>
    <property type="evidence" value="ECO:0007669"/>
    <property type="project" value="TreeGrafter"/>
</dbReference>
<keyword evidence="6" id="KW-0677">Repeat</keyword>
<evidence type="ECO:0000313" key="13">
    <source>
        <dbReference type="Proteomes" id="UP000694866"/>
    </source>
</evidence>
<dbReference type="Gene3D" id="3.80.10.10">
    <property type="entry name" value="Ribonuclease Inhibitor"/>
    <property type="match status" value="3"/>
</dbReference>
<comment type="similarity">
    <text evidence="2">Belongs to the Toll-like receptor family.</text>
</comment>
<dbReference type="PROSITE" id="PS51450">
    <property type="entry name" value="LRR"/>
    <property type="match status" value="4"/>
</dbReference>
<evidence type="ECO:0000259" key="12">
    <source>
        <dbReference type="PROSITE" id="PS50104"/>
    </source>
</evidence>
<dbReference type="SUPFAM" id="SSF52058">
    <property type="entry name" value="L domain-like"/>
    <property type="match status" value="3"/>
</dbReference>
<gene>
    <name evidence="14" type="primary">LOC105265565</name>
</gene>
<dbReference type="Pfam" id="PF00560">
    <property type="entry name" value="LRR_1"/>
    <property type="match status" value="1"/>
</dbReference>
<dbReference type="InterPro" id="IPR001611">
    <property type="entry name" value="Leu-rich_rpt"/>
</dbReference>
<evidence type="ECO:0000256" key="3">
    <source>
        <dbReference type="ARBA" id="ARBA00022614"/>
    </source>
</evidence>
<comment type="subcellular location">
    <subcellularLocation>
        <location evidence="1">Membrane</location>
        <topology evidence="1">Single-pass type I membrane protein</topology>
    </subcellularLocation>
</comment>
<keyword evidence="13" id="KW-1185">Reference proteome</keyword>
<dbReference type="FunFam" id="3.80.10.10:FF:001164">
    <property type="entry name" value="GH01279p"/>
    <property type="match status" value="1"/>
</dbReference>
<dbReference type="GO" id="GO:0007165">
    <property type="term" value="P:signal transduction"/>
    <property type="evidence" value="ECO:0007669"/>
    <property type="project" value="InterPro"/>
</dbReference>
<keyword evidence="9" id="KW-0675">Receptor</keyword>
<feature type="domain" description="TIR" evidence="12">
    <location>
        <begin position="843"/>
        <end position="979"/>
    </location>
</feature>
<organism evidence="13 14">
    <name type="scientific">Fopius arisanus</name>
    <dbReference type="NCBI Taxonomy" id="64838"/>
    <lineage>
        <taxon>Eukaryota</taxon>
        <taxon>Metazoa</taxon>
        <taxon>Ecdysozoa</taxon>
        <taxon>Arthropoda</taxon>
        <taxon>Hexapoda</taxon>
        <taxon>Insecta</taxon>
        <taxon>Pterygota</taxon>
        <taxon>Neoptera</taxon>
        <taxon>Endopterygota</taxon>
        <taxon>Hymenoptera</taxon>
        <taxon>Apocrita</taxon>
        <taxon>Ichneumonoidea</taxon>
        <taxon>Braconidae</taxon>
        <taxon>Opiinae</taxon>
        <taxon>Fopius</taxon>
    </lineage>
</organism>
<reference evidence="14" key="1">
    <citation type="submission" date="2025-08" db="UniProtKB">
        <authorList>
            <consortium name="RefSeq"/>
        </authorList>
    </citation>
    <scope>IDENTIFICATION</scope>
</reference>
<dbReference type="InterPro" id="IPR003591">
    <property type="entry name" value="Leu-rich_rpt_typical-subtyp"/>
</dbReference>
<dbReference type="RefSeq" id="XP_011301417.1">
    <property type="nucleotide sequence ID" value="XM_011303115.1"/>
</dbReference>
<evidence type="ECO:0000256" key="10">
    <source>
        <dbReference type="SAM" id="Phobius"/>
    </source>
</evidence>
<dbReference type="InterPro" id="IPR000157">
    <property type="entry name" value="TIR_dom"/>
</dbReference>
<dbReference type="InterPro" id="IPR050541">
    <property type="entry name" value="LRR_TM_domain-containing"/>
</dbReference>
<evidence type="ECO:0000256" key="1">
    <source>
        <dbReference type="ARBA" id="ARBA00004479"/>
    </source>
</evidence>
<dbReference type="SMART" id="SM00255">
    <property type="entry name" value="TIR"/>
    <property type="match status" value="1"/>
</dbReference>
<dbReference type="GeneID" id="105265565"/>
<dbReference type="InterPro" id="IPR032675">
    <property type="entry name" value="LRR_dom_sf"/>
</dbReference>
<dbReference type="AlphaFoldDB" id="A0A9R1T2B7"/>
<proteinExistence type="inferred from homology"/>
<dbReference type="SMART" id="SM00082">
    <property type="entry name" value="LRRCT"/>
    <property type="match status" value="2"/>
</dbReference>
<dbReference type="InterPro" id="IPR035897">
    <property type="entry name" value="Toll_tir_struct_dom_sf"/>
</dbReference>
<dbReference type="PRINTS" id="PR01537">
    <property type="entry name" value="INTRLKN1R1F"/>
</dbReference>
<feature type="chain" id="PRO_5040315285" evidence="11">
    <location>
        <begin position="19"/>
        <end position="1013"/>
    </location>
</feature>
<keyword evidence="7 10" id="KW-1133">Transmembrane helix</keyword>
<keyword evidence="8 10" id="KW-0472">Membrane</keyword>
<dbReference type="Pfam" id="PF13855">
    <property type="entry name" value="LRR_8"/>
    <property type="match status" value="4"/>
</dbReference>
<evidence type="ECO:0000256" key="11">
    <source>
        <dbReference type="SAM" id="SignalP"/>
    </source>
</evidence>